<reference evidence="2 3" key="1">
    <citation type="journal article" date="2023" name="Arcadia Sci">
        <title>De novo assembly of a long-read Amblyomma americanum tick genome.</title>
        <authorList>
            <person name="Chou S."/>
            <person name="Poskanzer K.E."/>
            <person name="Rollins M."/>
            <person name="Thuy-Boun P.S."/>
        </authorList>
    </citation>
    <scope>NUCLEOTIDE SEQUENCE [LARGE SCALE GENOMIC DNA]</scope>
    <source>
        <strain evidence="2">F_SG_1</strain>
        <tissue evidence="2">Salivary glands</tissue>
    </source>
</reference>
<dbReference type="InterPro" id="IPR035940">
    <property type="entry name" value="CAP_sf"/>
</dbReference>
<dbReference type="Gene3D" id="3.40.33.10">
    <property type="entry name" value="CAP"/>
    <property type="match status" value="1"/>
</dbReference>
<dbReference type="Proteomes" id="UP001321473">
    <property type="component" value="Unassembled WGS sequence"/>
</dbReference>
<accession>A0AAQ4DMG5</accession>
<dbReference type="AlphaFoldDB" id="A0AAQ4DMG5"/>
<evidence type="ECO:0000256" key="1">
    <source>
        <dbReference type="SAM" id="SignalP"/>
    </source>
</evidence>
<proteinExistence type="predicted"/>
<keyword evidence="1" id="KW-0732">Signal</keyword>
<evidence type="ECO:0000313" key="2">
    <source>
        <dbReference type="EMBL" id="KAK8763655.1"/>
    </source>
</evidence>
<evidence type="ECO:0008006" key="4">
    <source>
        <dbReference type="Google" id="ProtNLM"/>
    </source>
</evidence>
<sequence length="122" mass="13305">MRAVRLPLPGFLLLLPWLLAFRDGSGAVAAPGNCSETYLRYHQNHTMCRPEPACAIQVAGIDDSVKQLILKLHNHYRSLIAGGNETHMPPASNMLEVVSPGARIVRTPCLSSRSGLPSTMWS</sequence>
<organism evidence="2 3">
    <name type="scientific">Amblyomma americanum</name>
    <name type="common">Lone star tick</name>
    <dbReference type="NCBI Taxonomy" id="6943"/>
    <lineage>
        <taxon>Eukaryota</taxon>
        <taxon>Metazoa</taxon>
        <taxon>Ecdysozoa</taxon>
        <taxon>Arthropoda</taxon>
        <taxon>Chelicerata</taxon>
        <taxon>Arachnida</taxon>
        <taxon>Acari</taxon>
        <taxon>Parasitiformes</taxon>
        <taxon>Ixodida</taxon>
        <taxon>Ixodoidea</taxon>
        <taxon>Ixodidae</taxon>
        <taxon>Amblyomminae</taxon>
        <taxon>Amblyomma</taxon>
    </lineage>
</organism>
<feature type="chain" id="PRO_5042999492" description="Secreted protein" evidence="1">
    <location>
        <begin position="21"/>
        <end position="122"/>
    </location>
</feature>
<feature type="signal peptide" evidence="1">
    <location>
        <begin position="1"/>
        <end position="20"/>
    </location>
</feature>
<gene>
    <name evidence="2" type="ORF">V5799_033736</name>
</gene>
<dbReference type="EMBL" id="JARKHS020029116">
    <property type="protein sequence ID" value="KAK8763655.1"/>
    <property type="molecule type" value="Genomic_DNA"/>
</dbReference>
<keyword evidence="3" id="KW-1185">Reference proteome</keyword>
<protein>
    <recommendedName>
        <fullName evidence="4">Secreted protein</fullName>
    </recommendedName>
</protein>
<dbReference type="SUPFAM" id="SSF55797">
    <property type="entry name" value="PR-1-like"/>
    <property type="match status" value="1"/>
</dbReference>
<evidence type="ECO:0000313" key="3">
    <source>
        <dbReference type="Proteomes" id="UP001321473"/>
    </source>
</evidence>
<comment type="caution">
    <text evidence="2">The sequence shown here is derived from an EMBL/GenBank/DDBJ whole genome shotgun (WGS) entry which is preliminary data.</text>
</comment>
<name>A0AAQ4DMG5_AMBAM</name>